<keyword evidence="1" id="KW-0645">Protease</keyword>
<dbReference type="InterPro" id="IPR036177">
    <property type="entry name" value="Peptidase_M55_sf"/>
</dbReference>
<dbReference type="InterPro" id="IPR007035">
    <property type="entry name" value="Peptidase_M55"/>
</dbReference>
<dbReference type="Proteomes" id="UP000539642">
    <property type="component" value="Unassembled WGS sequence"/>
</dbReference>
<dbReference type="Gene3D" id="3.30.1360.130">
    <property type="entry name" value="Dipeptide transport protein"/>
    <property type="match status" value="1"/>
</dbReference>
<keyword evidence="1" id="KW-0031">Aminopeptidase</keyword>
<evidence type="ECO:0000313" key="1">
    <source>
        <dbReference type="EMBL" id="MBB5346974.1"/>
    </source>
</evidence>
<gene>
    <name evidence="1" type="ORF">HNQ81_000684</name>
</gene>
<protein>
    <submittedName>
        <fullName evidence="1">D-amino peptidase</fullName>
        <ecNumber evidence="1">3.4.11.-</ecNumber>
    </submittedName>
</protein>
<sequence length="261" mass="29105">MKFMIAVDCDGPACVVGEPGHALSNSRDMVFAREQATRETDAAARALFDVGATQVVVWDNHGFGSNLVFDRLDHRCEVVLGTRFGRRFPQLDESYVGVLMIGYHAMEGTPDAVLAHTYSPAAYRAIRVHGQEVGEMALDASVAGELGVLLILVASDDKGCDEASRFMPWIGTVVTKKGYGRNCAYSKHPVVVEKEIYQTVCRAVERLREMQAFTFQHPVAIEIEFKKYIQGLKARIRRQGWRYAGGLKLKTELGTMLEWRC</sequence>
<dbReference type="Gene3D" id="3.40.50.10780">
    <property type="entry name" value="Dipeptide transport protein"/>
    <property type="match status" value="1"/>
</dbReference>
<reference evidence="1 2" key="1">
    <citation type="submission" date="2020-08" db="EMBL/GenBank/DDBJ databases">
        <title>Genomic Encyclopedia of Type Strains, Phase IV (KMG-IV): sequencing the most valuable type-strain genomes for metagenomic binning, comparative biology and taxonomic classification.</title>
        <authorList>
            <person name="Goeker M."/>
        </authorList>
    </citation>
    <scope>NUCLEOTIDE SEQUENCE [LARGE SCALE GENOMIC DNA]</scope>
    <source>
        <strain evidence="1 2">DSM 28570</strain>
    </source>
</reference>
<dbReference type="SUPFAM" id="SSF63992">
    <property type="entry name" value="Dipeptide transport protein"/>
    <property type="match status" value="1"/>
</dbReference>
<name>A0A840UUA0_9BACT</name>
<evidence type="ECO:0000313" key="2">
    <source>
        <dbReference type="Proteomes" id="UP000539642"/>
    </source>
</evidence>
<comment type="caution">
    <text evidence="1">The sequence shown here is derived from an EMBL/GenBank/DDBJ whole genome shotgun (WGS) entry which is preliminary data.</text>
</comment>
<dbReference type="GO" id="GO:0004177">
    <property type="term" value="F:aminopeptidase activity"/>
    <property type="evidence" value="ECO:0007669"/>
    <property type="project" value="UniProtKB-KW"/>
</dbReference>
<dbReference type="AlphaFoldDB" id="A0A840UUA0"/>
<dbReference type="RefSeq" id="WP_183348314.1">
    <property type="nucleotide sequence ID" value="NZ_JACHEO010000002.1"/>
</dbReference>
<dbReference type="EMBL" id="JACHEO010000002">
    <property type="protein sequence ID" value="MBB5346974.1"/>
    <property type="molecule type" value="Genomic_DNA"/>
</dbReference>
<proteinExistence type="predicted"/>
<dbReference type="EC" id="3.4.11.-" evidence="1"/>
<keyword evidence="2" id="KW-1185">Reference proteome</keyword>
<organism evidence="1 2">
    <name type="scientific">Desulfoprunum benzoelyticum</name>
    <dbReference type="NCBI Taxonomy" id="1506996"/>
    <lineage>
        <taxon>Bacteria</taxon>
        <taxon>Pseudomonadati</taxon>
        <taxon>Thermodesulfobacteriota</taxon>
        <taxon>Desulfobulbia</taxon>
        <taxon>Desulfobulbales</taxon>
        <taxon>Desulfobulbaceae</taxon>
        <taxon>Desulfoprunum</taxon>
    </lineage>
</organism>
<keyword evidence="1" id="KW-0378">Hydrolase</keyword>
<dbReference type="InterPro" id="IPR027476">
    <property type="entry name" value="DppA_N"/>
</dbReference>
<accession>A0A840UUA0</accession>
<dbReference type="Pfam" id="PF04951">
    <property type="entry name" value="Peptidase_M55"/>
    <property type="match status" value="1"/>
</dbReference>